<sequence length="75" mass="8720">MLASQVEPSELPFIEVKPIVFKGTYDEYNWQVLKMRWDDLRSQLHGVVIPETERDEAFSELYDELCAAAPDFSPQ</sequence>
<accession>A0ABX1KT78</accession>
<keyword evidence="2" id="KW-1185">Reference proteome</keyword>
<proteinExistence type="predicted"/>
<protein>
    <submittedName>
        <fullName evidence="1">Uncharacterized protein</fullName>
    </submittedName>
</protein>
<dbReference type="EMBL" id="JABAEB010000020">
    <property type="protein sequence ID" value="NLQ25418.1"/>
    <property type="molecule type" value="Genomic_DNA"/>
</dbReference>
<evidence type="ECO:0000313" key="1">
    <source>
        <dbReference type="EMBL" id="NLQ25418.1"/>
    </source>
</evidence>
<dbReference type="Proteomes" id="UP000527352">
    <property type="component" value="Unassembled WGS sequence"/>
</dbReference>
<dbReference type="RefSeq" id="WP_168827696.1">
    <property type="nucleotide sequence ID" value="NZ_JABAEB010000020.1"/>
</dbReference>
<organism evidence="1 2">
    <name type="scientific">Shewanella oncorhynchi</name>
    <dbReference type="NCBI Taxonomy" id="2726434"/>
    <lineage>
        <taxon>Bacteria</taxon>
        <taxon>Pseudomonadati</taxon>
        <taxon>Pseudomonadota</taxon>
        <taxon>Gammaproteobacteria</taxon>
        <taxon>Alteromonadales</taxon>
        <taxon>Shewanellaceae</taxon>
        <taxon>Shewanella</taxon>
    </lineage>
</organism>
<reference evidence="1 2" key="1">
    <citation type="submission" date="2020-04" db="EMBL/GenBank/DDBJ databases">
        <title>The first description of lens atrophy caused by putative novel Shewanella sp. that is a new emerging pathogen for cultured rainbow trout?</title>
        <authorList>
            <person name="Saticioglu I.B."/>
            <person name="Duman M."/>
            <person name="Altun S."/>
        </authorList>
    </citation>
    <scope>NUCLEOTIDE SEQUENCE [LARGE SCALE GENOMIC DNA]</scope>
    <source>
        <strain evidence="1 2">S-1</strain>
    </source>
</reference>
<evidence type="ECO:0000313" key="2">
    <source>
        <dbReference type="Proteomes" id="UP000527352"/>
    </source>
</evidence>
<comment type="caution">
    <text evidence="1">The sequence shown here is derived from an EMBL/GenBank/DDBJ whole genome shotgun (WGS) entry which is preliminary data.</text>
</comment>
<name>A0ABX1KT78_9GAMM</name>
<gene>
    <name evidence="1" type="ORF">HGO26_21425</name>
</gene>